<accession>A0A6J4VXC6</accession>
<dbReference type="EMBL" id="CADCWN010000361">
    <property type="protein sequence ID" value="CAA9588907.1"/>
    <property type="molecule type" value="Genomic_DNA"/>
</dbReference>
<protein>
    <submittedName>
        <fullName evidence="2">Uncharacterized protein</fullName>
    </submittedName>
</protein>
<feature type="region of interest" description="Disordered" evidence="1">
    <location>
        <begin position="129"/>
        <end position="157"/>
    </location>
</feature>
<dbReference type="AlphaFoldDB" id="A0A6J4VXC6"/>
<evidence type="ECO:0000256" key="1">
    <source>
        <dbReference type="SAM" id="MobiDB-lite"/>
    </source>
</evidence>
<sequence length="157" mass="17835">EGRAEARQECHRARQEVQGIHGRGARRDGGARPGGEGGNATRPAREGGRRKRRAREDRRDAGIGSRHRRAAPCDHHGHRASPRAEDLVRNARLCQGRQGRLLLHGRRQVQVAVRDTRLQRLGEPRRRRHVADLLRAEGADPRHRGQDRRAREASREL</sequence>
<proteinExistence type="predicted"/>
<evidence type="ECO:0000313" key="2">
    <source>
        <dbReference type="EMBL" id="CAA9588907.1"/>
    </source>
</evidence>
<gene>
    <name evidence="2" type="ORF">AVDCRST_MAG18-4486</name>
</gene>
<feature type="non-terminal residue" evidence="2">
    <location>
        <position position="1"/>
    </location>
</feature>
<feature type="region of interest" description="Disordered" evidence="1">
    <location>
        <begin position="1"/>
        <end position="84"/>
    </location>
</feature>
<feature type="compositionally biased region" description="Basic residues" evidence="1">
    <location>
        <begin position="65"/>
        <end position="81"/>
    </location>
</feature>
<organism evidence="2">
    <name type="scientific">uncultured Thermomicrobiales bacterium</name>
    <dbReference type="NCBI Taxonomy" id="1645740"/>
    <lineage>
        <taxon>Bacteria</taxon>
        <taxon>Pseudomonadati</taxon>
        <taxon>Thermomicrobiota</taxon>
        <taxon>Thermomicrobia</taxon>
        <taxon>Thermomicrobiales</taxon>
        <taxon>environmental samples</taxon>
    </lineage>
</organism>
<name>A0A6J4VXC6_9BACT</name>
<feature type="compositionally biased region" description="Basic and acidic residues" evidence="1">
    <location>
        <begin position="1"/>
        <end position="15"/>
    </location>
</feature>
<reference evidence="2" key="1">
    <citation type="submission" date="2020-02" db="EMBL/GenBank/DDBJ databases">
        <authorList>
            <person name="Meier V. D."/>
        </authorList>
    </citation>
    <scope>NUCLEOTIDE SEQUENCE</scope>
    <source>
        <strain evidence="2">AVDCRST_MAG18</strain>
    </source>
</reference>
<feature type="non-terminal residue" evidence="2">
    <location>
        <position position="157"/>
    </location>
</feature>